<dbReference type="InterPro" id="IPR020843">
    <property type="entry name" value="ER"/>
</dbReference>
<gene>
    <name evidence="2" type="ORF">GCM10007907_11960</name>
</gene>
<dbReference type="SMART" id="SM00829">
    <property type="entry name" value="PKS_ER"/>
    <property type="match status" value="1"/>
</dbReference>
<dbReference type="PANTHER" id="PTHR43677">
    <property type="entry name" value="SHORT-CHAIN DEHYDROGENASE/REDUCTASE"/>
    <property type="match status" value="1"/>
</dbReference>
<evidence type="ECO:0000313" key="3">
    <source>
        <dbReference type="Proteomes" id="UP001156706"/>
    </source>
</evidence>
<dbReference type="EMBL" id="BSOG01000001">
    <property type="protein sequence ID" value="GLR12406.1"/>
    <property type="molecule type" value="Genomic_DNA"/>
</dbReference>
<feature type="domain" description="Enoyl reductase (ER)" evidence="1">
    <location>
        <begin position="27"/>
        <end position="336"/>
    </location>
</feature>
<proteinExistence type="predicted"/>
<dbReference type="InterPro" id="IPR013154">
    <property type="entry name" value="ADH-like_N"/>
</dbReference>
<dbReference type="InterPro" id="IPR011032">
    <property type="entry name" value="GroES-like_sf"/>
</dbReference>
<accession>A0ABQ5YGJ9</accession>
<dbReference type="Gene3D" id="3.90.180.10">
    <property type="entry name" value="Medium-chain alcohol dehydrogenases, catalytic domain"/>
    <property type="match status" value="1"/>
</dbReference>
<dbReference type="SUPFAM" id="SSF51735">
    <property type="entry name" value="NAD(P)-binding Rossmann-fold domains"/>
    <property type="match status" value="1"/>
</dbReference>
<evidence type="ECO:0000259" key="1">
    <source>
        <dbReference type="SMART" id="SM00829"/>
    </source>
</evidence>
<sequence>MKSFVVLAPQTAASLAPALRQRATLHGTQVDFALVEQRDADFDAQDPKHAHSVLVQVRAFSCNYREKARFLDIAQKPAGKGYLVLGSEFAGTVLKTGPAVHHLRVGDRVCGNGSVEPGQDQPGLTTQRASSERQVHHQDKLFRLPDSMSLVEGAAFSIGAQTAYSMVRRLPAEGMQHVAITAAASNTSLFAIRALLARGCQVHALTTSASLEPHLRKLGVQHCCVLGRDGSYPHLLQNHLANLGLSGFDAVLDPFSDIYLRKLLPFVRRFGSYVTCGVYQQFAEQQPDAFVHEGLTVAEVFSLLIRKSISLVGNNLGTTADLEQAVADYAAGRLHINLDTVVTDGDLGRFIERSYLAPDRLGKVVFDYGEPAATPRPAQQEAALA</sequence>
<comment type="caution">
    <text evidence="2">The sequence shown here is derived from an EMBL/GenBank/DDBJ whole genome shotgun (WGS) entry which is preliminary data.</text>
</comment>
<dbReference type="SUPFAM" id="SSF50129">
    <property type="entry name" value="GroES-like"/>
    <property type="match status" value="1"/>
</dbReference>
<dbReference type="Gene3D" id="3.40.50.720">
    <property type="entry name" value="NAD(P)-binding Rossmann-like Domain"/>
    <property type="match status" value="1"/>
</dbReference>
<keyword evidence="3" id="KW-1185">Reference proteome</keyword>
<name>A0ABQ5YGJ9_9NEIS</name>
<evidence type="ECO:0000313" key="2">
    <source>
        <dbReference type="EMBL" id="GLR12406.1"/>
    </source>
</evidence>
<dbReference type="RefSeq" id="WP_284195529.1">
    <property type="nucleotide sequence ID" value="NZ_BSOG01000001.1"/>
</dbReference>
<dbReference type="InterPro" id="IPR036291">
    <property type="entry name" value="NAD(P)-bd_dom_sf"/>
</dbReference>
<dbReference type="Proteomes" id="UP001156706">
    <property type="component" value="Unassembled WGS sequence"/>
</dbReference>
<dbReference type="CDD" id="cd05188">
    <property type="entry name" value="MDR"/>
    <property type="match status" value="1"/>
</dbReference>
<organism evidence="2 3">
    <name type="scientific">Chitinimonas prasina</name>
    <dbReference type="NCBI Taxonomy" id="1434937"/>
    <lineage>
        <taxon>Bacteria</taxon>
        <taxon>Pseudomonadati</taxon>
        <taxon>Pseudomonadota</taxon>
        <taxon>Betaproteobacteria</taxon>
        <taxon>Neisseriales</taxon>
        <taxon>Chitinibacteraceae</taxon>
        <taxon>Chitinimonas</taxon>
    </lineage>
</organism>
<dbReference type="InterPro" id="IPR051397">
    <property type="entry name" value="Zn-ADH-like_protein"/>
</dbReference>
<dbReference type="PANTHER" id="PTHR43677:SF4">
    <property type="entry name" value="QUINONE OXIDOREDUCTASE-LIKE PROTEIN 2"/>
    <property type="match status" value="1"/>
</dbReference>
<protein>
    <recommendedName>
        <fullName evidence="1">Enoyl reductase (ER) domain-containing protein</fullName>
    </recommendedName>
</protein>
<dbReference type="Pfam" id="PF08240">
    <property type="entry name" value="ADH_N"/>
    <property type="match status" value="1"/>
</dbReference>
<reference evidence="3" key="1">
    <citation type="journal article" date="2019" name="Int. J. Syst. Evol. Microbiol.">
        <title>The Global Catalogue of Microorganisms (GCM) 10K type strain sequencing project: providing services to taxonomists for standard genome sequencing and annotation.</title>
        <authorList>
            <consortium name="The Broad Institute Genomics Platform"/>
            <consortium name="The Broad Institute Genome Sequencing Center for Infectious Disease"/>
            <person name="Wu L."/>
            <person name="Ma J."/>
        </authorList>
    </citation>
    <scope>NUCLEOTIDE SEQUENCE [LARGE SCALE GENOMIC DNA]</scope>
    <source>
        <strain evidence="3">NBRC 110044</strain>
    </source>
</reference>